<evidence type="ECO:0000313" key="3">
    <source>
        <dbReference type="EMBL" id="KAK8051544.1"/>
    </source>
</evidence>
<feature type="transmembrane region" description="Helical" evidence="2">
    <location>
        <begin position="189"/>
        <end position="209"/>
    </location>
</feature>
<dbReference type="EMBL" id="JAQQWK010000002">
    <property type="protein sequence ID" value="KAK8051544.1"/>
    <property type="molecule type" value="Genomic_DNA"/>
</dbReference>
<gene>
    <name evidence="3" type="ORF">PG993_002929</name>
</gene>
<keyword evidence="2" id="KW-1133">Transmembrane helix</keyword>
<protein>
    <submittedName>
        <fullName evidence="3">Uncharacterized protein</fullName>
    </submittedName>
</protein>
<feature type="transmembrane region" description="Helical" evidence="2">
    <location>
        <begin position="284"/>
        <end position="302"/>
    </location>
</feature>
<keyword evidence="2" id="KW-0472">Membrane</keyword>
<comment type="caution">
    <text evidence="3">The sequence shown here is derived from an EMBL/GenBank/DDBJ whole genome shotgun (WGS) entry which is preliminary data.</text>
</comment>
<feature type="transmembrane region" description="Helical" evidence="2">
    <location>
        <begin position="166"/>
        <end position="182"/>
    </location>
</feature>
<feature type="coiled-coil region" evidence="1">
    <location>
        <begin position="7"/>
        <end position="68"/>
    </location>
</feature>
<feature type="transmembrane region" description="Helical" evidence="2">
    <location>
        <begin position="215"/>
        <end position="234"/>
    </location>
</feature>
<keyword evidence="4" id="KW-1185">Reference proteome</keyword>
<keyword evidence="1" id="KW-0175">Coiled coil</keyword>
<evidence type="ECO:0000256" key="2">
    <source>
        <dbReference type="SAM" id="Phobius"/>
    </source>
</evidence>
<feature type="transmembrane region" description="Helical" evidence="2">
    <location>
        <begin position="246"/>
        <end position="272"/>
    </location>
</feature>
<sequence>MGKRKTFEETKQELLELEEQQARELEELEEREEEWRREMEREFEREIRKSLEREWEFAKVDCRELRETLKKSPGDSDAYWYDQYARNRYGDLYTAEFAGEKDPAPSYSWRSPPPLPTSDHTARIAEALAPRKEVPPQGGGARYDYYRPIRSGGLDQVQEQWYNSPFNNFVFLAGVVILLVYFRRSIRSILWMSAQVLYVVPLLVAVLLWEITRLPIHFFAGFFAWAARTLWDYVLLPPLRWLGRELAFPVVVGVFDALVASWVLYGSTWVLWRMFGYFETSGAALFAVKWAARACVVAVPWAGGERSRVAVTMYYCWAVYAVLCLVWWYWPASPTTTANPSPLSLVEMVEGDTERVVVRTVREALGVDDRLFTFSMGRWERRIMDWFVATGYTLRPCVFSDCMVPAEDRW</sequence>
<reference evidence="3 4" key="1">
    <citation type="submission" date="2023-01" db="EMBL/GenBank/DDBJ databases">
        <title>Analysis of 21 Apiospora genomes using comparative genomics revels a genus with tremendous synthesis potential of carbohydrate active enzymes and secondary metabolites.</title>
        <authorList>
            <person name="Sorensen T."/>
        </authorList>
    </citation>
    <scope>NUCLEOTIDE SEQUENCE [LARGE SCALE GENOMIC DNA]</scope>
    <source>
        <strain evidence="3 4">CBS 33761</strain>
    </source>
</reference>
<name>A0ABR1U0R1_9PEZI</name>
<keyword evidence="2" id="KW-0812">Transmembrane</keyword>
<evidence type="ECO:0000313" key="4">
    <source>
        <dbReference type="Proteomes" id="UP001444661"/>
    </source>
</evidence>
<organism evidence="3 4">
    <name type="scientific">Apiospora rasikravindrae</name>
    <dbReference type="NCBI Taxonomy" id="990691"/>
    <lineage>
        <taxon>Eukaryota</taxon>
        <taxon>Fungi</taxon>
        <taxon>Dikarya</taxon>
        <taxon>Ascomycota</taxon>
        <taxon>Pezizomycotina</taxon>
        <taxon>Sordariomycetes</taxon>
        <taxon>Xylariomycetidae</taxon>
        <taxon>Amphisphaeriales</taxon>
        <taxon>Apiosporaceae</taxon>
        <taxon>Apiospora</taxon>
    </lineage>
</organism>
<dbReference type="Proteomes" id="UP001444661">
    <property type="component" value="Unassembled WGS sequence"/>
</dbReference>
<feature type="transmembrane region" description="Helical" evidence="2">
    <location>
        <begin position="309"/>
        <end position="330"/>
    </location>
</feature>
<evidence type="ECO:0000256" key="1">
    <source>
        <dbReference type="SAM" id="Coils"/>
    </source>
</evidence>
<proteinExistence type="predicted"/>
<accession>A0ABR1U0R1</accession>